<accession>A0A397SYJ6</accession>
<keyword evidence="1" id="KW-0812">Transmembrane</keyword>
<gene>
    <name evidence="2" type="ORF">C1645_768261</name>
</gene>
<sequence>MVSKKFNVTTSCIFISFLIIYISLSEHCIIFSFANFLLDITPRYCQIWYNSSPLINDTLYTEVWTLYLSDHFT</sequence>
<keyword evidence="3" id="KW-1185">Reference proteome</keyword>
<dbReference type="Proteomes" id="UP000265703">
    <property type="component" value="Unassembled WGS sequence"/>
</dbReference>
<organism evidence="2 3">
    <name type="scientific">Glomus cerebriforme</name>
    <dbReference type="NCBI Taxonomy" id="658196"/>
    <lineage>
        <taxon>Eukaryota</taxon>
        <taxon>Fungi</taxon>
        <taxon>Fungi incertae sedis</taxon>
        <taxon>Mucoromycota</taxon>
        <taxon>Glomeromycotina</taxon>
        <taxon>Glomeromycetes</taxon>
        <taxon>Glomerales</taxon>
        <taxon>Glomeraceae</taxon>
        <taxon>Glomus</taxon>
    </lineage>
</organism>
<dbReference type="EMBL" id="QKYT01000161">
    <property type="protein sequence ID" value="RIA91138.1"/>
    <property type="molecule type" value="Genomic_DNA"/>
</dbReference>
<keyword evidence="1" id="KW-1133">Transmembrane helix</keyword>
<keyword evidence="1" id="KW-0472">Membrane</keyword>
<feature type="transmembrane region" description="Helical" evidence="1">
    <location>
        <begin position="12"/>
        <end position="34"/>
    </location>
</feature>
<evidence type="ECO:0000313" key="2">
    <source>
        <dbReference type="EMBL" id="RIA91138.1"/>
    </source>
</evidence>
<dbReference type="AlphaFoldDB" id="A0A397SYJ6"/>
<reference evidence="2 3" key="1">
    <citation type="submission" date="2018-06" db="EMBL/GenBank/DDBJ databases">
        <title>Comparative genomics reveals the genomic features of Rhizophagus irregularis, R. cerebriforme, R. diaphanum and Gigaspora rosea, and their symbiotic lifestyle signature.</title>
        <authorList>
            <person name="Morin E."/>
            <person name="San Clemente H."/>
            <person name="Chen E.C.H."/>
            <person name="De La Providencia I."/>
            <person name="Hainaut M."/>
            <person name="Kuo A."/>
            <person name="Kohler A."/>
            <person name="Murat C."/>
            <person name="Tang N."/>
            <person name="Roy S."/>
            <person name="Loubradou J."/>
            <person name="Henrissat B."/>
            <person name="Grigoriev I.V."/>
            <person name="Corradi N."/>
            <person name="Roux C."/>
            <person name="Martin F.M."/>
        </authorList>
    </citation>
    <scope>NUCLEOTIDE SEQUENCE [LARGE SCALE GENOMIC DNA]</scope>
    <source>
        <strain evidence="2 3">DAOM 227022</strain>
    </source>
</reference>
<protein>
    <submittedName>
        <fullName evidence="2">Uncharacterized protein</fullName>
    </submittedName>
</protein>
<evidence type="ECO:0000313" key="3">
    <source>
        <dbReference type="Proteomes" id="UP000265703"/>
    </source>
</evidence>
<name>A0A397SYJ6_9GLOM</name>
<comment type="caution">
    <text evidence="2">The sequence shown here is derived from an EMBL/GenBank/DDBJ whole genome shotgun (WGS) entry which is preliminary data.</text>
</comment>
<proteinExistence type="predicted"/>
<evidence type="ECO:0000256" key="1">
    <source>
        <dbReference type="SAM" id="Phobius"/>
    </source>
</evidence>